<proteinExistence type="predicted"/>
<evidence type="ECO:0000313" key="2">
    <source>
        <dbReference type="EMBL" id="KAF6765648.1"/>
    </source>
</evidence>
<organism evidence="2 3">
    <name type="scientific">Ephemerocybe angulata</name>
    <dbReference type="NCBI Taxonomy" id="980116"/>
    <lineage>
        <taxon>Eukaryota</taxon>
        <taxon>Fungi</taxon>
        <taxon>Dikarya</taxon>
        <taxon>Basidiomycota</taxon>
        <taxon>Agaricomycotina</taxon>
        <taxon>Agaricomycetes</taxon>
        <taxon>Agaricomycetidae</taxon>
        <taxon>Agaricales</taxon>
        <taxon>Agaricineae</taxon>
        <taxon>Psathyrellaceae</taxon>
        <taxon>Ephemerocybe</taxon>
    </lineage>
</organism>
<feature type="region of interest" description="Disordered" evidence="1">
    <location>
        <begin position="176"/>
        <end position="199"/>
    </location>
</feature>
<feature type="region of interest" description="Disordered" evidence="1">
    <location>
        <begin position="1"/>
        <end position="21"/>
    </location>
</feature>
<feature type="region of interest" description="Disordered" evidence="1">
    <location>
        <begin position="143"/>
        <end position="163"/>
    </location>
</feature>
<name>A0A8H6MDU1_9AGAR</name>
<accession>A0A8H6MDU1</accession>
<evidence type="ECO:0000313" key="3">
    <source>
        <dbReference type="Proteomes" id="UP000521943"/>
    </source>
</evidence>
<comment type="caution">
    <text evidence="2">The sequence shown here is derived from an EMBL/GenBank/DDBJ whole genome shotgun (WGS) entry which is preliminary data.</text>
</comment>
<sequence>MRWIRGVDGTDEKRDSGGKVRYPVDDYPLQQVRVINRFYSVVVITRDSESIKFSKPRHHRVSYPAKEWAQQWARNLQQPGISSSSAPGMSKSIHPSAPSFNSPDLIAPATFSNELQVTQPQLCQSSSRLKDWIQPVRWCTSSSAQGWGDAKRHTESRKRAQVRGKEWHCIGMGDTKRHAKNRERGQVRGKGWTSPSKGPMPCHSIDDVGLCDDERVAPHRDGVTRRDIQRIGNALYSPKLKTAHNALPQFSNGLPVTRPLGPTPIVHSLQGLNISFRHRISARPRAIVNGLWKDRRRQQTNFVALEKEEAIHLLEDIQTTGRKRKIDRPRTCSSESPALNPLRRTS</sequence>
<feature type="compositionally biased region" description="Basic and acidic residues" evidence="1">
    <location>
        <begin position="8"/>
        <end position="21"/>
    </location>
</feature>
<feature type="region of interest" description="Disordered" evidence="1">
    <location>
        <begin position="321"/>
        <end position="346"/>
    </location>
</feature>
<evidence type="ECO:0000256" key="1">
    <source>
        <dbReference type="SAM" id="MobiDB-lite"/>
    </source>
</evidence>
<feature type="compositionally biased region" description="Polar residues" evidence="1">
    <location>
        <begin position="331"/>
        <end position="346"/>
    </location>
</feature>
<dbReference type="Proteomes" id="UP000521943">
    <property type="component" value="Unassembled WGS sequence"/>
</dbReference>
<keyword evidence="3" id="KW-1185">Reference proteome</keyword>
<protein>
    <submittedName>
        <fullName evidence="2">Uncharacterized protein</fullName>
    </submittedName>
</protein>
<dbReference type="EMBL" id="JACGCI010000002">
    <property type="protein sequence ID" value="KAF6765648.1"/>
    <property type="molecule type" value="Genomic_DNA"/>
</dbReference>
<gene>
    <name evidence="2" type="ORF">DFP72DRAFT_839475</name>
</gene>
<dbReference type="AlphaFoldDB" id="A0A8H6MDU1"/>
<reference evidence="2 3" key="1">
    <citation type="submission" date="2020-07" db="EMBL/GenBank/DDBJ databases">
        <title>Comparative genomics of pyrophilous fungi reveals a link between fire events and developmental genes.</title>
        <authorList>
            <consortium name="DOE Joint Genome Institute"/>
            <person name="Steindorff A.S."/>
            <person name="Carver A."/>
            <person name="Calhoun S."/>
            <person name="Stillman K."/>
            <person name="Liu H."/>
            <person name="Lipzen A."/>
            <person name="Pangilinan J."/>
            <person name="Labutti K."/>
            <person name="Bruns T.D."/>
            <person name="Grigoriev I.V."/>
        </authorList>
    </citation>
    <scope>NUCLEOTIDE SEQUENCE [LARGE SCALE GENOMIC DNA]</scope>
    <source>
        <strain evidence="2 3">CBS 144469</strain>
    </source>
</reference>